<dbReference type="AlphaFoldDB" id="A0AB34KPG1"/>
<dbReference type="Proteomes" id="UP000803884">
    <property type="component" value="Unassembled WGS sequence"/>
</dbReference>
<proteinExistence type="predicted"/>
<dbReference type="EMBL" id="JAAQHG020000018">
    <property type="protein sequence ID" value="KAL1585606.1"/>
    <property type="molecule type" value="Genomic_DNA"/>
</dbReference>
<feature type="domain" description="NACHT-NTPase and P-loop NTPases N-terminal" evidence="1">
    <location>
        <begin position="21"/>
        <end position="116"/>
    </location>
</feature>
<dbReference type="Pfam" id="PF17107">
    <property type="entry name" value="SesA"/>
    <property type="match status" value="1"/>
</dbReference>
<dbReference type="RefSeq" id="XP_069228712.1">
    <property type="nucleotide sequence ID" value="XM_069374554.1"/>
</dbReference>
<gene>
    <name evidence="2" type="ORF">WHR41_05949</name>
</gene>
<organism evidence="2 3">
    <name type="scientific">Cladosporium halotolerans</name>
    <dbReference type="NCBI Taxonomy" id="1052096"/>
    <lineage>
        <taxon>Eukaryota</taxon>
        <taxon>Fungi</taxon>
        <taxon>Dikarya</taxon>
        <taxon>Ascomycota</taxon>
        <taxon>Pezizomycotina</taxon>
        <taxon>Dothideomycetes</taxon>
        <taxon>Dothideomycetidae</taxon>
        <taxon>Cladosporiales</taxon>
        <taxon>Cladosporiaceae</taxon>
        <taxon>Cladosporium</taxon>
    </lineage>
</organism>
<evidence type="ECO:0000259" key="1">
    <source>
        <dbReference type="Pfam" id="PF17107"/>
    </source>
</evidence>
<dbReference type="InterPro" id="IPR031352">
    <property type="entry name" value="SesA"/>
</dbReference>
<dbReference type="GeneID" id="96007392"/>
<name>A0AB34KPG1_9PEZI</name>
<sequence length="320" mass="36421">MSGAEVMLGVVAGGAGLMSLSIQLAESSVKLMKLYHSMKGAPDTLREIASEIHIMSMSLEHLERHRQAEGHGADIMKQCIQQCRLHVAKIEKVTENLDRKIKQANFTARLYATFRESELKDLLADLDRARAALHLAVEMYHAEERERRWKAQQLSSTKHSDQIVALQQTLEAYQIGLQHQIDLAVQKMTDGRRRIEGFDDSASPFEGGEIRKKARSRDTIYEREKTFRYKFKLPAWFCSTVWEIAQVHSHGGWDLCFRTWNERDVNSQIFRLARTGDLDGVKTLIRKGEASFFDVCEGENLLSVGLKPSMFISSGFMRSG</sequence>
<protein>
    <recommendedName>
        <fullName evidence="1">NACHT-NTPase and P-loop NTPases N-terminal domain-containing protein</fullName>
    </recommendedName>
</protein>
<evidence type="ECO:0000313" key="2">
    <source>
        <dbReference type="EMBL" id="KAL1585606.1"/>
    </source>
</evidence>
<reference evidence="2 3" key="1">
    <citation type="journal article" date="2020" name="Microbiol. Resour. Announc.">
        <title>Draft Genome Sequence of a Cladosporium Species Isolated from the Mesophotic Ascidian Didemnum maculosum.</title>
        <authorList>
            <person name="Gioti A."/>
            <person name="Siaperas R."/>
            <person name="Nikolaivits E."/>
            <person name="Le Goff G."/>
            <person name="Ouazzani J."/>
            <person name="Kotoulas G."/>
            <person name="Topakas E."/>
        </authorList>
    </citation>
    <scope>NUCLEOTIDE SEQUENCE [LARGE SCALE GENOMIC DNA]</scope>
    <source>
        <strain evidence="2 3">TM138-S3</strain>
    </source>
</reference>
<accession>A0AB34KPG1</accession>
<keyword evidence="3" id="KW-1185">Reference proteome</keyword>
<comment type="caution">
    <text evidence="2">The sequence shown here is derived from an EMBL/GenBank/DDBJ whole genome shotgun (WGS) entry which is preliminary data.</text>
</comment>
<evidence type="ECO:0000313" key="3">
    <source>
        <dbReference type="Proteomes" id="UP000803884"/>
    </source>
</evidence>